<gene>
    <name evidence="1" type="ORF">QQF64_032634</name>
</gene>
<protein>
    <submittedName>
        <fullName evidence="1">Uncharacterized protein</fullName>
    </submittedName>
</protein>
<name>A0ABR3N083_9TELE</name>
<evidence type="ECO:0000313" key="2">
    <source>
        <dbReference type="Proteomes" id="UP001558613"/>
    </source>
</evidence>
<dbReference type="EMBL" id="JAYMGO010000008">
    <property type="protein sequence ID" value="KAL1270345.1"/>
    <property type="molecule type" value="Genomic_DNA"/>
</dbReference>
<sequence length="118" mass="13008">MNIPHNGACKSIRNEPANVSRRCHCRCMIATCSPPGIDACRPASRPVHPFVSCSDVTNYSCRTIGNVSCDRWTVIAQLSTAHEDVSVEQQNIFDCCENIMKKSLFARIVTSPQVPTVL</sequence>
<accession>A0ABR3N083</accession>
<dbReference type="Proteomes" id="UP001558613">
    <property type="component" value="Unassembled WGS sequence"/>
</dbReference>
<evidence type="ECO:0000313" key="1">
    <source>
        <dbReference type="EMBL" id="KAL1270345.1"/>
    </source>
</evidence>
<organism evidence="1 2">
    <name type="scientific">Cirrhinus molitorella</name>
    <name type="common">mud carp</name>
    <dbReference type="NCBI Taxonomy" id="172907"/>
    <lineage>
        <taxon>Eukaryota</taxon>
        <taxon>Metazoa</taxon>
        <taxon>Chordata</taxon>
        <taxon>Craniata</taxon>
        <taxon>Vertebrata</taxon>
        <taxon>Euteleostomi</taxon>
        <taxon>Actinopterygii</taxon>
        <taxon>Neopterygii</taxon>
        <taxon>Teleostei</taxon>
        <taxon>Ostariophysi</taxon>
        <taxon>Cypriniformes</taxon>
        <taxon>Cyprinidae</taxon>
        <taxon>Labeoninae</taxon>
        <taxon>Labeonini</taxon>
        <taxon>Cirrhinus</taxon>
    </lineage>
</organism>
<reference evidence="1 2" key="1">
    <citation type="submission" date="2023-09" db="EMBL/GenBank/DDBJ databases">
        <authorList>
            <person name="Wang M."/>
        </authorList>
    </citation>
    <scope>NUCLEOTIDE SEQUENCE [LARGE SCALE GENOMIC DNA]</scope>
    <source>
        <strain evidence="1">GT-2023</strain>
        <tissue evidence="1">Liver</tissue>
    </source>
</reference>
<comment type="caution">
    <text evidence="1">The sequence shown here is derived from an EMBL/GenBank/DDBJ whole genome shotgun (WGS) entry which is preliminary data.</text>
</comment>
<proteinExistence type="predicted"/>
<keyword evidence="2" id="KW-1185">Reference proteome</keyword>